<dbReference type="Proteomes" id="UP000652427">
    <property type="component" value="Unassembled WGS sequence"/>
</dbReference>
<keyword evidence="2" id="KW-1185">Reference proteome</keyword>
<gene>
    <name evidence="1" type="ORF">HUO14_08910</name>
</gene>
<accession>A0ABX2N2U0</accession>
<protein>
    <submittedName>
        <fullName evidence="1">Uncharacterized protein</fullName>
    </submittedName>
</protein>
<name>A0ABX2N2U0_9SPHN</name>
<proteinExistence type="predicted"/>
<dbReference type="EMBL" id="JABWMH010000003">
    <property type="protein sequence ID" value="NVD28021.1"/>
    <property type="molecule type" value="Genomic_DNA"/>
</dbReference>
<sequence length="59" mass="6342">MARNEFTKMTRTVIASRAGYRCSNPGCGKLTVGPAKSADEFEDTGFASHIHSAAKRGPR</sequence>
<comment type="caution">
    <text evidence="1">The sequence shown here is derived from an EMBL/GenBank/DDBJ whole genome shotgun (WGS) entry which is preliminary data.</text>
</comment>
<reference evidence="1 2" key="1">
    <citation type="submission" date="2020-06" db="EMBL/GenBank/DDBJ databases">
        <authorList>
            <person name="Kim S.-J."/>
            <person name="Park S.-J."/>
        </authorList>
    </citation>
    <scope>NUCLEOTIDE SEQUENCE [LARGE SCALE GENOMIC DNA]</scope>
    <source>
        <strain evidence="1 2">SW-151</strain>
    </source>
</reference>
<evidence type="ECO:0000313" key="2">
    <source>
        <dbReference type="Proteomes" id="UP000652427"/>
    </source>
</evidence>
<evidence type="ECO:0000313" key="1">
    <source>
        <dbReference type="EMBL" id="NVD28021.1"/>
    </source>
</evidence>
<dbReference type="RefSeq" id="WP_176279566.1">
    <property type="nucleotide sequence ID" value="NZ_JABWMH010000003.1"/>
</dbReference>
<organism evidence="1 2">
    <name type="scientific">Parasphingorhabdus flavimaris</name>
    <dbReference type="NCBI Taxonomy" id="266812"/>
    <lineage>
        <taxon>Bacteria</taxon>
        <taxon>Pseudomonadati</taxon>
        <taxon>Pseudomonadota</taxon>
        <taxon>Alphaproteobacteria</taxon>
        <taxon>Sphingomonadales</taxon>
        <taxon>Sphingomonadaceae</taxon>
        <taxon>Parasphingorhabdus</taxon>
    </lineage>
</organism>